<reference evidence="3 4" key="1">
    <citation type="submission" date="2013-11" db="EMBL/GenBank/DDBJ databases">
        <title>Genome sequencing of Stegodyphus mimosarum.</title>
        <authorList>
            <person name="Bechsgaard J."/>
        </authorList>
    </citation>
    <scope>NUCLEOTIDE SEQUENCE [LARGE SCALE GENOMIC DNA]</scope>
</reference>
<dbReference type="OrthoDB" id="10265871at2759"/>
<evidence type="ECO:0000259" key="1">
    <source>
        <dbReference type="Pfam" id="PF07287"/>
    </source>
</evidence>
<dbReference type="AlphaFoldDB" id="A0A087TWR9"/>
<dbReference type="PANTHER" id="PTHR47708">
    <property type="match status" value="1"/>
</dbReference>
<organism evidence="3 4">
    <name type="scientific">Stegodyphus mimosarum</name>
    <name type="common">African social velvet spider</name>
    <dbReference type="NCBI Taxonomy" id="407821"/>
    <lineage>
        <taxon>Eukaryota</taxon>
        <taxon>Metazoa</taxon>
        <taxon>Ecdysozoa</taxon>
        <taxon>Arthropoda</taxon>
        <taxon>Chelicerata</taxon>
        <taxon>Arachnida</taxon>
        <taxon>Araneae</taxon>
        <taxon>Araneomorphae</taxon>
        <taxon>Entelegynae</taxon>
        <taxon>Eresoidea</taxon>
        <taxon>Eresidae</taxon>
        <taxon>Stegodyphus</taxon>
    </lineage>
</organism>
<feature type="domain" description="Acyclic terpene utilisation N-terminal" evidence="1">
    <location>
        <begin position="32"/>
        <end position="474"/>
    </location>
</feature>
<name>A0A087TWR9_STEMI</name>
<dbReference type="Pfam" id="PF23544">
    <property type="entry name" value="AtuA_ferredoxin"/>
    <property type="match status" value="1"/>
</dbReference>
<protein>
    <submittedName>
        <fullName evidence="3">Uncharacterized protein</fullName>
    </submittedName>
</protein>
<feature type="domain" description="AtuA-like ferredoxin-fold" evidence="2">
    <location>
        <begin position="511"/>
        <end position="610"/>
    </location>
</feature>
<dbReference type="InterPro" id="IPR056362">
    <property type="entry name" value="AtuA-like_ferredoxin_dom"/>
</dbReference>
<evidence type="ECO:0000313" key="4">
    <source>
        <dbReference type="Proteomes" id="UP000054359"/>
    </source>
</evidence>
<dbReference type="InterPro" id="IPR010839">
    <property type="entry name" value="AtuA_N"/>
</dbReference>
<evidence type="ECO:0000259" key="2">
    <source>
        <dbReference type="Pfam" id="PF23544"/>
    </source>
</evidence>
<feature type="non-terminal residue" evidence="3">
    <location>
        <position position="626"/>
    </location>
</feature>
<gene>
    <name evidence="3" type="ORF">X975_08408</name>
</gene>
<dbReference type="OMA" id="YEHIGFP"/>
<dbReference type="Pfam" id="PF07287">
    <property type="entry name" value="AtuA"/>
    <property type="match status" value="1"/>
</dbReference>
<accession>A0A087TWR9</accession>
<proteinExistence type="predicted"/>
<dbReference type="EMBL" id="KK117100">
    <property type="protein sequence ID" value="KFM69558.1"/>
    <property type="molecule type" value="Genomic_DNA"/>
</dbReference>
<dbReference type="PANTHER" id="PTHR47708:SF2">
    <property type="entry name" value="SI:CH73-132F6.5"/>
    <property type="match status" value="1"/>
</dbReference>
<dbReference type="Proteomes" id="UP000054359">
    <property type="component" value="Unassembled WGS sequence"/>
</dbReference>
<keyword evidence="4" id="KW-1185">Reference proteome</keyword>
<evidence type="ECO:0000313" key="3">
    <source>
        <dbReference type="EMBL" id="KFM69558.1"/>
    </source>
</evidence>
<sequence>MLTMNIYRGKILINFLKCRLFGVSHYRMSSSIRIGCASGFWGDTAVGVPALVQGGKLDFLVFDYLSEITMSLLAKAKEKSPDMGYTPDFIHSAMLPNLQAIKERNVRVVTNAGGINPHSCADALRAAAKKLNVDFKIAVVTGDDLLSQKENIKNLNIKDMDKGFPFPPNVHSMNAYLGAGPIAKALSLGADIVITGRCVDSALVLGPLINKFKWSMQDLDKLAMGSLAGHLLECGAQSTGGIHTDWHLIKDWHNMGFPIAECKENGEFVVSKPPNTGGLVSVGTVSEQLVYEIGDPANYALPDVLCDFSNVKLTQIAENKVLVQGAKGKCPPQFYKVSATFGDGYRATTVCPVVGPKAAEKGVITAKSIIQRSENIFKHLGIEKFRRTHIEVLGAEENYGKNAKNKDSREVVMWIAVHHDKKEAIALFSKEIAAAATGGAPGFTTLIGGRPKPSPILKLYSFLYPKDKVQIKISYEGKTETYVPEIVKNASEYKANEFKKGPLLQGTHTYRVGELAYTRSGDKGDSCNIGVIARHPSFLPYLEDQLTSKTVAAYFEHLFSNGHTVERYILPGISALNFLLKESLGGGGVASLRSDPQGKACGQVMTDFELHNMPDLETIKKQWSGA</sequence>
<dbReference type="STRING" id="407821.A0A087TWR9"/>